<evidence type="ECO:0000256" key="8">
    <source>
        <dbReference type="ARBA" id="ARBA00022777"/>
    </source>
</evidence>
<evidence type="ECO:0000256" key="10">
    <source>
        <dbReference type="ARBA" id="ARBA00022989"/>
    </source>
</evidence>
<dbReference type="EMBL" id="KB822719">
    <property type="protein sequence ID" value="ETN41293.1"/>
    <property type="molecule type" value="Genomic_DNA"/>
</dbReference>
<evidence type="ECO:0000256" key="5">
    <source>
        <dbReference type="ARBA" id="ARBA00022679"/>
    </source>
</evidence>
<dbReference type="SMART" id="SM00388">
    <property type="entry name" value="HisKA"/>
    <property type="match status" value="1"/>
</dbReference>
<evidence type="ECO:0000256" key="11">
    <source>
        <dbReference type="ARBA" id="ARBA00023012"/>
    </source>
</evidence>
<dbReference type="InterPro" id="IPR036890">
    <property type="entry name" value="HATPase_C_sf"/>
</dbReference>
<dbReference type="Gene3D" id="3.40.50.2300">
    <property type="match status" value="1"/>
</dbReference>
<dbReference type="InterPro" id="IPR004358">
    <property type="entry name" value="Sig_transdc_His_kin-like_C"/>
</dbReference>
<dbReference type="PROSITE" id="PS50109">
    <property type="entry name" value="HIS_KIN"/>
    <property type="match status" value="1"/>
</dbReference>
<dbReference type="GO" id="GO:0005524">
    <property type="term" value="F:ATP binding"/>
    <property type="evidence" value="ECO:0007669"/>
    <property type="project" value="UniProtKB-KW"/>
</dbReference>
<feature type="domain" description="Histidine kinase" evidence="16">
    <location>
        <begin position="569"/>
        <end position="881"/>
    </location>
</feature>
<keyword evidence="9" id="KW-0067">ATP-binding</keyword>
<evidence type="ECO:0000313" key="19">
    <source>
        <dbReference type="Proteomes" id="UP000030752"/>
    </source>
</evidence>
<dbReference type="FunFam" id="1.10.287.130:FF:000004">
    <property type="entry name" value="Ethylene receptor 1"/>
    <property type="match status" value="1"/>
</dbReference>
<keyword evidence="8" id="KW-0418">Kinase</keyword>
<dbReference type="OrthoDB" id="60033at2759"/>
<proteinExistence type="predicted"/>
<dbReference type="SUPFAM" id="SSF47384">
    <property type="entry name" value="Homodimeric domain of signal transducing histidine kinase"/>
    <property type="match status" value="1"/>
</dbReference>
<feature type="compositionally biased region" description="Basic and acidic residues" evidence="14">
    <location>
        <begin position="935"/>
        <end position="948"/>
    </location>
</feature>
<dbReference type="CDD" id="cd00082">
    <property type="entry name" value="HisKA"/>
    <property type="match status" value="1"/>
</dbReference>
<dbReference type="PANTHER" id="PTHR43047">
    <property type="entry name" value="TWO-COMPONENT HISTIDINE PROTEIN KINASE"/>
    <property type="match status" value="1"/>
</dbReference>
<evidence type="ECO:0000256" key="4">
    <source>
        <dbReference type="ARBA" id="ARBA00022553"/>
    </source>
</evidence>
<keyword evidence="12 15" id="KW-0472">Membrane</keyword>
<evidence type="ECO:0000256" key="13">
    <source>
        <dbReference type="PROSITE-ProRule" id="PRU00169"/>
    </source>
</evidence>
<dbReference type="Gene3D" id="3.30.565.10">
    <property type="entry name" value="Histidine kinase-like ATPase, C-terminal domain"/>
    <property type="match status" value="1"/>
</dbReference>
<protein>
    <recommendedName>
        <fullName evidence="3">histidine kinase</fullName>
        <ecNumber evidence="3">2.7.13.3</ecNumber>
    </recommendedName>
</protein>
<feature type="region of interest" description="Disordered" evidence="14">
    <location>
        <begin position="1"/>
        <end position="22"/>
    </location>
</feature>
<evidence type="ECO:0000256" key="15">
    <source>
        <dbReference type="SAM" id="Phobius"/>
    </source>
</evidence>
<dbReference type="InterPro" id="IPR036097">
    <property type="entry name" value="HisK_dim/P_sf"/>
</dbReference>
<dbReference type="Pfam" id="PF02518">
    <property type="entry name" value="HATPase_c"/>
    <property type="match status" value="1"/>
</dbReference>
<reference evidence="18 19" key="1">
    <citation type="submission" date="2013-03" db="EMBL/GenBank/DDBJ databases">
        <title>The Genome Sequence of Phialophora europaea CBS 101466.</title>
        <authorList>
            <consortium name="The Broad Institute Genomics Platform"/>
            <person name="Cuomo C."/>
            <person name="de Hoog S."/>
            <person name="Gorbushina A."/>
            <person name="Walker B."/>
            <person name="Young S.K."/>
            <person name="Zeng Q."/>
            <person name="Gargeya S."/>
            <person name="Fitzgerald M."/>
            <person name="Haas B."/>
            <person name="Abouelleil A."/>
            <person name="Allen A.W."/>
            <person name="Alvarado L."/>
            <person name="Arachchi H.M."/>
            <person name="Berlin A.M."/>
            <person name="Chapman S.B."/>
            <person name="Gainer-Dewar J."/>
            <person name="Goldberg J."/>
            <person name="Griggs A."/>
            <person name="Gujja S."/>
            <person name="Hansen M."/>
            <person name="Howarth C."/>
            <person name="Imamovic A."/>
            <person name="Ireland A."/>
            <person name="Larimer J."/>
            <person name="McCowan C."/>
            <person name="Murphy C."/>
            <person name="Pearson M."/>
            <person name="Poon T.W."/>
            <person name="Priest M."/>
            <person name="Roberts A."/>
            <person name="Saif S."/>
            <person name="Shea T."/>
            <person name="Sisk P."/>
            <person name="Sykes S."/>
            <person name="Wortman J."/>
            <person name="Nusbaum C."/>
            <person name="Birren B."/>
        </authorList>
    </citation>
    <scope>NUCLEOTIDE SEQUENCE [LARGE SCALE GENOMIC DNA]</scope>
    <source>
        <strain evidence="18 19">CBS 101466</strain>
    </source>
</reference>
<dbReference type="PROSITE" id="PS50110">
    <property type="entry name" value="RESPONSE_REGULATORY"/>
    <property type="match status" value="1"/>
</dbReference>
<feature type="transmembrane region" description="Helical" evidence="15">
    <location>
        <begin position="40"/>
        <end position="60"/>
    </location>
</feature>
<keyword evidence="6 15" id="KW-0812">Transmembrane</keyword>
<dbReference type="Proteomes" id="UP000030752">
    <property type="component" value="Unassembled WGS sequence"/>
</dbReference>
<dbReference type="CDD" id="cd16922">
    <property type="entry name" value="HATPase_EvgS-ArcB-TorS-like"/>
    <property type="match status" value="1"/>
</dbReference>
<sequence>MSFKPYEKQSGSAEPDSDFAARRRHKPSVMQIRIRIREQLCLVIAIFSLLALTILAVTTWTQSRRYMLDSRANMLQVTANLKADALAQEIALFSDSVVSISTRDKLQTYMQEYNRGNMSEELRVDLAVGLEDANLEHAIAGGADKSVYLQAAVYPRSGSNETGNQQITKVTGLGSIGEYQLPYTNPNGSKVYLGVGDLGYPPTLYPNFTYSDDPDAMTVAYESVTLHINSTLLLGPLFLESNTSLISMTVAVLNNTSRTDLLGWLTVVLDARNLYSIIHSRVGLGSSGEVVIIGPAGSINVFNTSLAGRPESENADIPVQFELPPYPNRHPARADNPSLPFPMSQYPAVLQAWSSTNDAMNNASHLIHTHNENNASISVGYARIASPLVDWVLVFGQTTGEVMGPVNSLRNTILACVFSVVGAIIIICFPLAHYAVKPIQALRTATNNSVTTYEVYVPPSIKSDTDTEKSLLDWSNAEKGFTRPFKKTNPKSVVKKTRAFQIPERVPEKKHLVHDELTDLTCKFNEMADELSVQYARLEEHVKTRTAQLEHSRDEARAANESKTLFIANVSHELRTPLNGIIGMCAVAMQEEHVSRIRQSLKIIYKSSDLLLHLLNDLLTFSRSSYGQQLSIEEGSFRLVDVGSQLVSIFEKQAKDADVGLKVVFLGPFSTYPNSGADPEDAIVARQDIAGNLRKIKTNVLAMGPADTGPLRRIGLRGDKNRILQILMNLVSNSLKFTPAKGQIEVRIRCKGMVDLPPADDMSNAYTVGDALTTPGSEMPTISIRKASEASTALMMADQPHKGLIFDFEVEDTGSGIPEHLQQEIFKPFVQGDLTLSKKHGGTGLGLAICSQLAEMMGGDIRLKSTVDVGSTFVLSLPLKYTKETVPSVSGSLAVSARRLSMSSSVQFDTFSAKSGRSKQPRTQPQSARASILTQEKEGDTASLEHPRIVGYSQPFILDDDDGPDEKNILPGKQSPRGPGRRSPQPSRKLQDSSSWSRLESIQSATAAPLEPAETAAKTPTTATVFEAPNEQSNTLAPATAVPKSPAMRVLVAEDNQVNQQVILRLLKLEKVADASVTLAEDGQQALTAVQQSLDDPAAPPYTLVFMDIQMPKMDGIEATKRIRALGFDAPIIALTAFDHETNRKNCEEVGMNAFLGKPIKRTALKGALEEFKPKG</sequence>
<dbReference type="InParanoid" id="W2RZS2"/>
<dbReference type="Gene3D" id="1.10.287.130">
    <property type="match status" value="1"/>
</dbReference>
<evidence type="ECO:0000259" key="16">
    <source>
        <dbReference type="PROSITE" id="PS50109"/>
    </source>
</evidence>
<keyword evidence="11" id="KW-0902">Two-component regulatory system</keyword>
<dbReference type="GO" id="GO:0005886">
    <property type="term" value="C:plasma membrane"/>
    <property type="evidence" value="ECO:0007669"/>
    <property type="project" value="TreeGrafter"/>
</dbReference>
<evidence type="ECO:0000256" key="2">
    <source>
        <dbReference type="ARBA" id="ARBA00004370"/>
    </source>
</evidence>
<dbReference type="AlphaFoldDB" id="W2RZS2"/>
<evidence type="ECO:0000256" key="12">
    <source>
        <dbReference type="ARBA" id="ARBA00023136"/>
    </source>
</evidence>
<evidence type="ECO:0000256" key="3">
    <source>
        <dbReference type="ARBA" id="ARBA00012438"/>
    </source>
</evidence>
<dbReference type="SMART" id="SM00448">
    <property type="entry name" value="REC"/>
    <property type="match status" value="1"/>
</dbReference>
<feature type="compositionally biased region" description="Polar residues" evidence="14">
    <location>
        <begin position="921"/>
        <end position="934"/>
    </location>
</feature>
<dbReference type="SUPFAM" id="SSF55874">
    <property type="entry name" value="ATPase domain of HSP90 chaperone/DNA topoisomerase II/histidine kinase"/>
    <property type="match status" value="1"/>
</dbReference>
<comment type="subcellular location">
    <subcellularLocation>
        <location evidence="2">Membrane</location>
    </subcellularLocation>
</comment>
<evidence type="ECO:0000259" key="17">
    <source>
        <dbReference type="PROSITE" id="PS50110"/>
    </source>
</evidence>
<feature type="region of interest" description="Disordered" evidence="14">
    <location>
        <begin position="911"/>
        <end position="1020"/>
    </location>
</feature>
<dbReference type="GO" id="GO:0009927">
    <property type="term" value="F:histidine phosphotransfer kinase activity"/>
    <property type="evidence" value="ECO:0007669"/>
    <property type="project" value="TreeGrafter"/>
</dbReference>
<comment type="catalytic activity">
    <reaction evidence="1">
        <text>ATP + protein L-histidine = ADP + protein N-phospho-L-histidine.</text>
        <dbReference type="EC" id="2.7.13.3"/>
    </reaction>
</comment>
<dbReference type="EC" id="2.7.13.3" evidence="3"/>
<dbReference type="InterPro" id="IPR001789">
    <property type="entry name" value="Sig_transdc_resp-reg_receiver"/>
</dbReference>
<keyword evidence="10 15" id="KW-1133">Transmembrane helix</keyword>
<evidence type="ECO:0000256" key="1">
    <source>
        <dbReference type="ARBA" id="ARBA00000085"/>
    </source>
</evidence>
<dbReference type="CDD" id="cd17546">
    <property type="entry name" value="REC_hyHK_CKI1_RcsC-like"/>
    <property type="match status" value="1"/>
</dbReference>
<dbReference type="InterPro" id="IPR011006">
    <property type="entry name" value="CheY-like_superfamily"/>
</dbReference>
<name>W2RZS2_CYPE1</name>
<dbReference type="eggNOG" id="KOG0519">
    <property type="taxonomic scope" value="Eukaryota"/>
</dbReference>
<dbReference type="RefSeq" id="XP_008715802.1">
    <property type="nucleotide sequence ID" value="XM_008717580.1"/>
</dbReference>
<evidence type="ECO:0000256" key="14">
    <source>
        <dbReference type="SAM" id="MobiDB-lite"/>
    </source>
</evidence>
<feature type="domain" description="Response regulatory" evidence="17">
    <location>
        <begin position="1049"/>
        <end position="1173"/>
    </location>
</feature>
<evidence type="ECO:0000256" key="9">
    <source>
        <dbReference type="ARBA" id="ARBA00022840"/>
    </source>
</evidence>
<dbReference type="Pfam" id="PF00072">
    <property type="entry name" value="Response_reg"/>
    <property type="match status" value="1"/>
</dbReference>
<gene>
    <name evidence="18" type="ORF">HMPREF1541_03228</name>
</gene>
<dbReference type="STRING" id="1220924.W2RZS2"/>
<dbReference type="FunCoup" id="W2RZS2">
    <property type="interactions" value="155"/>
</dbReference>
<keyword evidence="4 13" id="KW-0597">Phosphoprotein</keyword>
<accession>W2RZS2</accession>
<organism evidence="18 19">
    <name type="scientific">Cyphellophora europaea (strain CBS 101466)</name>
    <name type="common">Phialophora europaea</name>
    <dbReference type="NCBI Taxonomy" id="1220924"/>
    <lineage>
        <taxon>Eukaryota</taxon>
        <taxon>Fungi</taxon>
        <taxon>Dikarya</taxon>
        <taxon>Ascomycota</taxon>
        <taxon>Pezizomycotina</taxon>
        <taxon>Eurotiomycetes</taxon>
        <taxon>Chaetothyriomycetidae</taxon>
        <taxon>Chaetothyriales</taxon>
        <taxon>Cyphellophoraceae</taxon>
        <taxon>Cyphellophora</taxon>
    </lineage>
</organism>
<keyword evidence="7" id="KW-0547">Nucleotide-binding</keyword>
<dbReference type="SUPFAM" id="SSF52172">
    <property type="entry name" value="CheY-like"/>
    <property type="match status" value="1"/>
</dbReference>
<dbReference type="GeneID" id="19970567"/>
<dbReference type="PRINTS" id="PR00344">
    <property type="entry name" value="BCTRLSENSOR"/>
</dbReference>
<dbReference type="SMART" id="SM00387">
    <property type="entry name" value="HATPase_c"/>
    <property type="match status" value="1"/>
</dbReference>
<keyword evidence="5" id="KW-0808">Transferase</keyword>
<evidence type="ECO:0000256" key="7">
    <source>
        <dbReference type="ARBA" id="ARBA00022741"/>
    </source>
</evidence>
<feature type="compositionally biased region" description="Polar residues" evidence="14">
    <location>
        <begin position="992"/>
        <end position="1004"/>
    </location>
</feature>
<dbReference type="PANTHER" id="PTHR43047:SF72">
    <property type="entry name" value="OSMOSENSING HISTIDINE PROTEIN KINASE SLN1"/>
    <property type="match status" value="1"/>
</dbReference>
<dbReference type="VEuPathDB" id="FungiDB:HMPREF1541_03228"/>
<feature type="compositionally biased region" description="Low complexity" evidence="14">
    <location>
        <begin position="971"/>
        <end position="988"/>
    </location>
</feature>
<dbReference type="GO" id="GO:0000155">
    <property type="term" value="F:phosphorelay sensor kinase activity"/>
    <property type="evidence" value="ECO:0007669"/>
    <property type="project" value="InterPro"/>
</dbReference>
<evidence type="ECO:0000313" key="18">
    <source>
        <dbReference type="EMBL" id="ETN41293.1"/>
    </source>
</evidence>
<feature type="compositionally biased region" description="Low complexity" evidence="14">
    <location>
        <begin position="1005"/>
        <end position="1020"/>
    </location>
</feature>
<dbReference type="HOGENOM" id="CLU_003731_0_0_1"/>
<dbReference type="InterPro" id="IPR003661">
    <property type="entry name" value="HisK_dim/P_dom"/>
</dbReference>
<dbReference type="InterPro" id="IPR005467">
    <property type="entry name" value="His_kinase_dom"/>
</dbReference>
<evidence type="ECO:0000256" key="6">
    <source>
        <dbReference type="ARBA" id="ARBA00022692"/>
    </source>
</evidence>
<dbReference type="InterPro" id="IPR003594">
    <property type="entry name" value="HATPase_dom"/>
</dbReference>
<dbReference type="Pfam" id="PF00512">
    <property type="entry name" value="HisKA"/>
    <property type="match status" value="1"/>
</dbReference>
<keyword evidence="19" id="KW-1185">Reference proteome</keyword>
<feature type="modified residue" description="4-aspartylphosphate" evidence="13">
    <location>
        <position position="1108"/>
    </location>
</feature>
<dbReference type="Gene3D" id="6.10.340.10">
    <property type="match status" value="1"/>
</dbReference>